<sequence>MFSNSGIAFKHSSAMNGARSGTAAASSADAIVIPTPFRFDSAFNDCSTFGNFRKAFFVSIITARGVLILIRCVSWGYAFPRVCFHSIVWHSSSCSRWASLPRLAINLGSVFWYQSSSRISFSGFLRASALILSAAGYSASANSNWAALPFWKKVVLFVTADILSH</sequence>
<protein>
    <submittedName>
        <fullName evidence="1">(northern house mosquito) hypothetical protein</fullName>
    </submittedName>
</protein>
<dbReference type="AlphaFoldDB" id="A0A8D8N9B7"/>
<evidence type="ECO:0000313" key="1">
    <source>
        <dbReference type="EMBL" id="CAG6556330.1"/>
    </source>
</evidence>
<proteinExistence type="predicted"/>
<dbReference type="EMBL" id="HBUE01150746">
    <property type="protein sequence ID" value="CAG6505034.1"/>
    <property type="molecule type" value="Transcribed_RNA"/>
</dbReference>
<name>A0A8D8N9B7_CULPI</name>
<dbReference type="EMBL" id="HBUE01255728">
    <property type="protein sequence ID" value="CAG6556330.1"/>
    <property type="molecule type" value="Transcribed_RNA"/>
</dbReference>
<accession>A0A8D8N9B7</accession>
<organism evidence="1">
    <name type="scientific">Culex pipiens</name>
    <name type="common">House mosquito</name>
    <dbReference type="NCBI Taxonomy" id="7175"/>
    <lineage>
        <taxon>Eukaryota</taxon>
        <taxon>Metazoa</taxon>
        <taxon>Ecdysozoa</taxon>
        <taxon>Arthropoda</taxon>
        <taxon>Hexapoda</taxon>
        <taxon>Insecta</taxon>
        <taxon>Pterygota</taxon>
        <taxon>Neoptera</taxon>
        <taxon>Endopterygota</taxon>
        <taxon>Diptera</taxon>
        <taxon>Nematocera</taxon>
        <taxon>Culicoidea</taxon>
        <taxon>Culicidae</taxon>
        <taxon>Culicinae</taxon>
        <taxon>Culicini</taxon>
        <taxon>Culex</taxon>
        <taxon>Culex</taxon>
    </lineage>
</organism>
<reference evidence="1" key="1">
    <citation type="submission" date="2021-05" db="EMBL/GenBank/DDBJ databases">
        <authorList>
            <person name="Alioto T."/>
            <person name="Alioto T."/>
            <person name="Gomez Garrido J."/>
        </authorList>
    </citation>
    <scope>NUCLEOTIDE SEQUENCE</scope>
</reference>